<dbReference type="AlphaFoldDB" id="A0A096BI68"/>
<evidence type="ECO:0000256" key="9">
    <source>
        <dbReference type="ARBA" id="ARBA00035611"/>
    </source>
</evidence>
<evidence type="ECO:0000256" key="5">
    <source>
        <dbReference type="ARBA" id="ARBA00022597"/>
    </source>
</evidence>
<evidence type="ECO:0000313" key="13">
    <source>
        <dbReference type="Proteomes" id="UP000029622"/>
    </source>
</evidence>
<dbReference type="Pfam" id="PF02653">
    <property type="entry name" value="BPD_transp_2"/>
    <property type="match status" value="1"/>
</dbReference>
<evidence type="ECO:0000256" key="2">
    <source>
        <dbReference type="ARBA" id="ARBA00022448"/>
    </source>
</evidence>
<keyword evidence="2" id="KW-0813">Transport</keyword>
<dbReference type="CDD" id="cd06579">
    <property type="entry name" value="TM_PBP1_transp_AraH_like"/>
    <property type="match status" value="1"/>
</dbReference>
<keyword evidence="6 11" id="KW-0812">Transmembrane</keyword>
<feature type="transmembrane region" description="Helical" evidence="11">
    <location>
        <begin position="108"/>
        <end position="127"/>
    </location>
</feature>
<evidence type="ECO:0000256" key="10">
    <source>
        <dbReference type="ARBA" id="ARBA00035686"/>
    </source>
</evidence>
<dbReference type="PANTHER" id="PTHR32196:SF32">
    <property type="entry name" value="XYLOSE TRANSPORT SYSTEM PERMEASE PROTEIN XYLH"/>
    <property type="match status" value="1"/>
</dbReference>
<evidence type="ECO:0000256" key="4">
    <source>
        <dbReference type="ARBA" id="ARBA00022519"/>
    </source>
</evidence>
<keyword evidence="4" id="KW-0997">Cell inner membrane</keyword>
<feature type="transmembrane region" description="Helical" evidence="11">
    <location>
        <begin position="366"/>
        <end position="386"/>
    </location>
</feature>
<accession>A0A096BI68</accession>
<protein>
    <recommendedName>
        <fullName evidence="10">Xylose transport system permease protein XylH</fullName>
    </recommendedName>
</protein>
<name>A0A096BI68_9FIRM</name>
<proteinExistence type="predicted"/>
<feature type="transmembrane region" description="Helical" evidence="11">
    <location>
        <begin position="59"/>
        <end position="77"/>
    </location>
</feature>
<dbReference type="PANTHER" id="PTHR32196">
    <property type="entry name" value="ABC TRANSPORTER PERMEASE PROTEIN YPHD-RELATED-RELATED"/>
    <property type="match status" value="1"/>
</dbReference>
<feature type="transmembrane region" description="Helical" evidence="11">
    <location>
        <begin position="134"/>
        <end position="154"/>
    </location>
</feature>
<feature type="transmembrane region" description="Helical" evidence="11">
    <location>
        <begin position="287"/>
        <end position="307"/>
    </location>
</feature>
<comment type="subcellular location">
    <subcellularLocation>
        <location evidence="1">Cell membrane</location>
        <topology evidence="1">Multi-pass membrane protein</topology>
    </subcellularLocation>
</comment>
<reference evidence="12 13" key="1">
    <citation type="submission" date="2013-12" db="EMBL/GenBank/DDBJ databases">
        <title>Draft genome sequence of Caloranaerobacter sp. H53214.</title>
        <authorList>
            <person name="Jiang L.J."/>
            <person name="Shao Z.Z."/>
            <person name="Long M.N."/>
        </authorList>
    </citation>
    <scope>NUCLEOTIDE SEQUENCE [LARGE SCALE GENOMIC DNA]</scope>
    <source>
        <strain evidence="12 13">H53214</strain>
    </source>
</reference>
<keyword evidence="7 11" id="KW-1133">Transmembrane helix</keyword>
<keyword evidence="5" id="KW-0762">Sugar transport</keyword>
<feature type="transmembrane region" description="Helical" evidence="11">
    <location>
        <begin position="84"/>
        <end position="102"/>
    </location>
</feature>
<evidence type="ECO:0000256" key="11">
    <source>
        <dbReference type="SAM" id="Phobius"/>
    </source>
</evidence>
<evidence type="ECO:0000256" key="8">
    <source>
        <dbReference type="ARBA" id="ARBA00023136"/>
    </source>
</evidence>
<comment type="function">
    <text evidence="9">Part of the binding-protein-dependent transport system for D-xylose. Probably responsible for the translocation of the substrate across the membrane.</text>
</comment>
<feature type="transmembrane region" description="Helical" evidence="11">
    <location>
        <begin position="216"/>
        <end position="233"/>
    </location>
</feature>
<gene>
    <name evidence="12" type="ORF">Y919_05715</name>
</gene>
<evidence type="ECO:0000256" key="1">
    <source>
        <dbReference type="ARBA" id="ARBA00004651"/>
    </source>
</evidence>
<dbReference type="Proteomes" id="UP000029622">
    <property type="component" value="Unassembled WGS sequence"/>
</dbReference>
<sequence length="392" mass="41941">MQQEGVVQEMNDILTKKKEKRHVNIRKYTMVIALVAIWVLFSFLDKSGTFLTPRNLSNLFRQMAVTAVLAMGMFMILVDLHIDLSLGSLVGLTGGVAALLMYKIGLNPFLAVILTLLLGAVLGAITGSWVNAGVPAFIASLGGMLAYRGAIMGLTRGESIPVSQASFRFLGTAYLPKSIGLVLGVIACIVIILSTFKKRKDRIKFGFKVKPLAMELIYLAVYVISIMLFVLVMNSYKGIPVPIMIVLALALVLNFVTTKTRFGRQVFAIGGNKEAAKLSGINIKRRTLQIFIISGLMASVAGILLTARLGTATTDAGNGFELDAVASCVIGGTSLLGGEGTVLGAVLGALVMASIDNGMSILNTEAYWQLIVKGIILVVAVFVDIYTKKKSK</sequence>
<evidence type="ECO:0000256" key="7">
    <source>
        <dbReference type="ARBA" id="ARBA00022989"/>
    </source>
</evidence>
<evidence type="ECO:0000313" key="12">
    <source>
        <dbReference type="EMBL" id="KGG80532.1"/>
    </source>
</evidence>
<dbReference type="STRING" id="1156417.Y919_05715"/>
<evidence type="ECO:0000256" key="6">
    <source>
        <dbReference type="ARBA" id="ARBA00022692"/>
    </source>
</evidence>
<comment type="caution">
    <text evidence="12">The sequence shown here is derived from an EMBL/GenBank/DDBJ whole genome shotgun (WGS) entry which is preliminary data.</text>
</comment>
<feature type="transmembrane region" description="Helical" evidence="11">
    <location>
        <begin position="25"/>
        <end position="44"/>
    </location>
</feature>
<evidence type="ECO:0000256" key="3">
    <source>
        <dbReference type="ARBA" id="ARBA00022475"/>
    </source>
</evidence>
<keyword evidence="8 11" id="KW-0472">Membrane</keyword>
<organism evidence="12 13">
    <name type="scientific">Caloranaerobacter azorensis H53214</name>
    <dbReference type="NCBI Taxonomy" id="1156417"/>
    <lineage>
        <taxon>Bacteria</taxon>
        <taxon>Bacillati</taxon>
        <taxon>Bacillota</taxon>
        <taxon>Tissierellia</taxon>
        <taxon>Tissierellales</taxon>
        <taxon>Thermohalobacteraceae</taxon>
        <taxon>Caloranaerobacter</taxon>
    </lineage>
</organism>
<dbReference type="EMBL" id="AZTB01000022">
    <property type="protein sequence ID" value="KGG80532.1"/>
    <property type="molecule type" value="Genomic_DNA"/>
</dbReference>
<feature type="transmembrane region" description="Helical" evidence="11">
    <location>
        <begin position="174"/>
        <end position="196"/>
    </location>
</feature>
<dbReference type="GO" id="GO:0022857">
    <property type="term" value="F:transmembrane transporter activity"/>
    <property type="evidence" value="ECO:0007669"/>
    <property type="project" value="InterPro"/>
</dbReference>
<dbReference type="GO" id="GO:0005886">
    <property type="term" value="C:plasma membrane"/>
    <property type="evidence" value="ECO:0007669"/>
    <property type="project" value="UniProtKB-SubCell"/>
</dbReference>
<keyword evidence="3" id="KW-1003">Cell membrane</keyword>
<feature type="transmembrane region" description="Helical" evidence="11">
    <location>
        <begin position="239"/>
        <end position="257"/>
    </location>
</feature>
<dbReference type="InterPro" id="IPR001851">
    <property type="entry name" value="ABC_transp_permease"/>
</dbReference>